<dbReference type="GO" id="GO:0006882">
    <property type="term" value="P:intracellular zinc ion homeostasis"/>
    <property type="evidence" value="ECO:0007669"/>
    <property type="project" value="TreeGrafter"/>
</dbReference>
<keyword evidence="4" id="KW-1003">Cell membrane</keyword>
<accession>A0AAV4ELV0</accession>
<evidence type="ECO:0000256" key="4">
    <source>
        <dbReference type="ARBA" id="ARBA00022475"/>
    </source>
</evidence>
<dbReference type="InterPro" id="IPR027470">
    <property type="entry name" value="Cation_efflux_CTD"/>
</dbReference>
<feature type="transmembrane region" description="Helical" evidence="8">
    <location>
        <begin position="88"/>
        <end position="107"/>
    </location>
</feature>
<dbReference type="Pfam" id="PF16916">
    <property type="entry name" value="ZT_dimer"/>
    <property type="match status" value="1"/>
</dbReference>
<proteinExistence type="inferred from homology"/>
<dbReference type="FunFam" id="3.30.70.1350:FF:000002">
    <property type="entry name" value="Ferrous-iron efflux pump FieF"/>
    <property type="match status" value="1"/>
</dbReference>
<evidence type="ECO:0000256" key="5">
    <source>
        <dbReference type="ARBA" id="ARBA00022692"/>
    </source>
</evidence>
<dbReference type="AlphaFoldDB" id="A0AAV4ELV0"/>
<protein>
    <submittedName>
        <fullName evidence="11">Cation-efflux pump FieF</fullName>
    </submittedName>
</protein>
<gene>
    <name evidence="11" type="ORF">ElyMa_000112900</name>
</gene>
<evidence type="ECO:0000256" key="7">
    <source>
        <dbReference type="ARBA" id="ARBA00023136"/>
    </source>
</evidence>
<sequence length="291" mass="31820">MVKSNAERNARLLRLASTASVVTAVVLIVAKLFAWWVSGSVSMMATVIDSMLDAFASLINMVAVYIALKPADEDHHFGHGKAEQLAALAQSAFIAGSAIFLILHAINDLTNDVEIANEQVAMMVMAFSIVCTVILLLIQNYVIRQTGSIAIKADEMHYRMDLITNLSVILALALAAAGYREADAIFGILIAVYMLNSVRKVAWESIQMLMDRALPEEELERIEKTILSVEGVQGVHNLRTRISGALPIIQFHLDVQGDLSVRQAHDIGGMVKQAILAWMPDADVTFHLDPN</sequence>
<dbReference type="SUPFAM" id="SSF160240">
    <property type="entry name" value="Cation efflux protein cytoplasmic domain-like"/>
    <property type="match status" value="1"/>
</dbReference>
<feature type="domain" description="Cation efflux protein transmembrane" evidence="9">
    <location>
        <begin position="18"/>
        <end position="210"/>
    </location>
</feature>
<feature type="transmembrane region" description="Helical" evidence="8">
    <location>
        <begin position="12"/>
        <end position="37"/>
    </location>
</feature>
<keyword evidence="6 8" id="KW-1133">Transmembrane helix</keyword>
<evidence type="ECO:0000256" key="1">
    <source>
        <dbReference type="ARBA" id="ARBA00004651"/>
    </source>
</evidence>
<dbReference type="NCBIfam" id="TIGR01297">
    <property type="entry name" value="CDF"/>
    <property type="match status" value="1"/>
</dbReference>
<dbReference type="Proteomes" id="UP000762676">
    <property type="component" value="Unassembled WGS sequence"/>
</dbReference>
<evidence type="ECO:0000256" key="8">
    <source>
        <dbReference type="SAM" id="Phobius"/>
    </source>
</evidence>
<feature type="transmembrane region" description="Helical" evidence="8">
    <location>
        <begin position="162"/>
        <end position="179"/>
    </location>
</feature>
<keyword evidence="12" id="KW-1185">Reference proteome</keyword>
<dbReference type="InterPro" id="IPR002524">
    <property type="entry name" value="Cation_efflux"/>
</dbReference>
<dbReference type="InterPro" id="IPR058533">
    <property type="entry name" value="Cation_efflux_TM"/>
</dbReference>
<dbReference type="PANTHER" id="PTHR43840:SF41">
    <property type="entry name" value="CATION-EFFLUX PUMP FIEF"/>
    <property type="match status" value="1"/>
</dbReference>
<dbReference type="SUPFAM" id="SSF161111">
    <property type="entry name" value="Cation efflux protein transmembrane domain-like"/>
    <property type="match status" value="1"/>
</dbReference>
<evidence type="ECO:0000259" key="10">
    <source>
        <dbReference type="Pfam" id="PF16916"/>
    </source>
</evidence>
<dbReference type="Gene3D" id="1.20.1510.10">
    <property type="entry name" value="Cation efflux protein transmembrane domain"/>
    <property type="match status" value="1"/>
</dbReference>
<dbReference type="GO" id="GO:0005886">
    <property type="term" value="C:plasma membrane"/>
    <property type="evidence" value="ECO:0007669"/>
    <property type="project" value="UniProtKB-SubCell"/>
</dbReference>
<dbReference type="PANTHER" id="PTHR43840">
    <property type="entry name" value="MITOCHONDRIAL METAL TRANSPORTER 1-RELATED"/>
    <property type="match status" value="1"/>
</dbReference>
<feature type="domain" description="Cation efflux protein cytoplasmic" evidence="10">
    <location>
        <begin position="214"/>
        <end position="290"/>
    </location>
</feature>
<evidence type="ECO:0000313" key="11">
    <source>
        <dbReference type="EMBL" id="GFR61789.1"/>
    </source>
</evidence>
<dbReference type="GO" id="GO:0015341">
    <property type="term" value="F:zinc efflux antiporter activity"/>
    <property type="evidence" value="ECO:0007669"/>
    <property type="project" value="TreeGrafter"/>
</dbReference>
<dbReference type="InterPro" id="IPR050291">
    <property type="entry name" value="CDF_Transporter"/>
</dbReference>
<comment type="similarity">
    <text evidence="2">Belongs to the cation diffusion facilitator (CDF) transporter (TC 2.A.4) family. SLC30A subfamily.</text>
</comment>
<comment type="subcellular location">
    <subcellularLocation>
        <location evidence="1">Cell membrane</location>
        <topology evidence="1">Multi-pass membrane protein</topology>
    </subcellularLocation>
</comment>
<feature type="transmembrane region" description="Helical" evidence="8">
    <location>
        <begin position="119"/>
        <end position="142"/>
    </location>
</feature>
<dbReference type="InterPro" id="IPR036837">
    <property type="entry name" value="Cation_efflux_CTD_sf"/>
</dbReference>
<keyword evidence="7 8" id="KW-0472">Membrane</keyword>
<organism evidence="11 12">
    <name type="scientific">Elysia marginata</name>
    <dbReference type="NCBI Taxonomy" id="1093978"/>
    <lineage>
        <taxon>Eukaryota</taxon>
        <taxon>Metazoa</taxon>
        <taxon>Spiralia</taxon>
        <taxon>Lophotrochozoa</taxon>
        <taxon>Mollusca</taxon>
        <taxon>Gastropoda</taxon>
        <taxon>Heterobranchia</taxon>
        <taxon>Euthyneura</taxon>
        <taxon>Panpulmonata</taxon>
        <taxon>Sacoglossa</taxon>
        <taxon>Placobranchoidea</taxon>
        <taxon>Plakobranchidae</taxon>
        <taxon>Elysia</taxon>
    </lineage>
</organism>
<keyword evidence="5 8" id="KW-0812">Transmembrane</keyword>
<evidence type="ECO:0000313" key="12">
    <source>
        <dbReference type="Proteomes" id="UP000762676"/>
    </source>
</evidence>
<feature type="transmembrane region" description="Helical" evidence="8">
    <location>
        <begin position="185"/>
        <end position="202"/>
    </location>
</feature>
<dbReference type="GO" id="GO:0015086">
    <property type="term" value="F:cadmium ion transmembrane transporter activity"/>
    <property type="evidence" value="ECO:0007669"/>
    <property type="project" value="TreeGrafter"/>
</dbReference>
<keyword evidence="3" id="KW-0813">Transport</keyword>
<dbReference type="GO" id="GO:0015093">
    <property type="term" value="F:ferrous iron transmembrane transporter activity"/>
    <property type="evidence" value="ECO:0007669"/>
    <property type="project" value="TreeGrafter"/>
</dbReference>
<feature type="transmembrane region" description="Helical" evidence="8">
    <location>
        <begin position="43"/>
        <end position="68"/>
    </location>
</feature>
<name>A0AAV4ELV0_9GAST</name>
<dbReference type="InterPro" id="IPR027469">
    <property type="entry name" value="Cation_efflux_TMD_sf"/>
</dbReference>
<reference evidence="11 12" key="1">
    <citation type="journal article" date="2021" name="Elife">
        <title>Chloroplast acquisition without the gene transfer in kleptoplastic sea slugs, Plakobranchus ocellatus.</title>
        <authorList>
            <person name="Maeda T."/>
            <person name="Takahashi S."/>
            <person name="Yoshida T."/>
            <person name="Shimamura S."/>
            <person name="Takaki Y."/>
            <person name="Nagai Y."/>
            <person name="Toyoda A."/>
            <person name="Suzuki Y."/>
            <person name="Arimoto A."/>
            <person name="Ishii H."/>
            <person name="Satoh N."/>
            <person name="Nishiyama T."/>
            <person name="Hasebe M."/>
            <person name="Maruyama T."/>
            <person name="Minagawa J."/>
            <person name="Obokata J."/>
            <person name="Shigenobu S."/>
        </authorList>
    </citation>
    <scope>NUCLEOTIDE SEQUENCE [LARGE SCALE GENOMIC DNA]</scope>
</reference>
<dbReference type="Pfam" id="PF01545">
    <property type="entry name" value="Cation_efflux"/>
    <property type="match status" value="1"/>
</dbReference>
<dbReference type="EMBL" id="BMAT01000212">
    <property type="protein sequence ID" value="GFR61789.1"/>
    <property type="molecule type" value="Genomic_DNA"/>
</dbReference>
<dbReference type="Gene3D" id="3.30.70.1350">
    <property type="entry name" value="Cation efflux protein, cytoplasmic domain"/>
    <property type="match status" value="1"/>
</dbReference>
<evidence type="ECO:0000259" key="9">
    <source>
        <dbReference type="Pfam" id="PF01545"/>
    </source>
</evidence>
<comment type="caution">
    <text evidence="11">The sequence shown here is derived from an EMBL/GenBank/DDBJ whole genome shotgun (WGS) entry which is preliminary data.</text>
</comment>
<evidence type="ECO:0000256" key="6">
    <source>
        <dbReference type="ARBA" id="ARBA00022989"/>
    </source>
</evidence>
<evidence type="ECO:0000256" key="3">
    <source>
        <dbReference type="ARBA" id="ARBA00022448"/>
    </source>
</evidence>
<evidence type="ECO:0000256" key="2">
    <source>
        <dbReference type="ARBA" id="ARBA00008873"/>
    </source>
</evidence>